<keyword evidence="3" id="KW-1185">Reference proteome</keyword>
<dbReference type="Gene3D" id="1.10.287.130">
    <property type="match status" value="1"/>
</dbReference>
<gene>
    <name evidence="2" type="ORF">IRJ18_07560</name>
</gene>
<organism evidence="2 3">
    <name type="scientific">Mucilaginibacter boryungensis</name>
    <dbReference type="NCBI Taxonomy" id="768480"/>
    <lineage>
        <taxon>Bacteria</taxon>
        <taxon>Pseudomonadati</taxon>
        <taxon>Bacteroidota</taxon>
        <taxon>Sphingobacteriia</taxon>
        <taxon>Sphingobacteriales</taxon>
        <taxon>Sphingobacteriaceae</taxon>
        <taxon>Mucilaginibacter</taxon>
    </lineage>
</organism>
<accession>A0ABR9XGU5</accession>
<protein>
    <recommendedName>
        <fullName evidence="4">Signal transduction histidine kinase dimerisation/phosphoacceptor domain-containing protein</fullName>
    </recommendedName>
</protein>
<keyword evidence="1" id="KW-0175">Coiled coil</keyword>
<sequence>MKNTSAIHLDKGLQKQQKTTNYFKKLKDFFWDLNPFAIKQQRTMLSGELRKKEEEIARLKWELLQKKEQVRDISFHQSHMVRRPLANILGIIELMHTNKNELGEPEMQELISLLKISADALDKAIKTNSASGKL</sequence>
<dbReference type="SUPFAM" id="SSF47384">
    <property type="entry name" value="Homodimeric domain of signal transducing histidine kinase"/>
    <property type="match status" value="1"/>
</dbReference>
<dbReference type="InterPro" id="IPR036097">
    <property type="entry name" value="HisK_dim/P_sf"/>
</dbReference>
<evidence type="ECO:0000313" key="3">
    <source>
        <dbReference type="Proteomes" id="UP000632774"/>
    </source>
</evidence>
<name>A0ABR9XGU5_9SPHI</name>
<comment type="caution">
    <text evidence="2">The sequence shown here is derived from an EMBL/GenBank/DDBJ whole genome shotgun (WGS) entry which is preliminary data.</text>
</comment>
<evidence type="ECO:0008006" key="4">
    <source>
        <dbReference type="Google" id="ProtNLM"/>
    </source>
</evidence>
<dbReference type="Proteomes" id="UP000632774">
    <property type="component" value="Unassembled WGS sequence"/>
</dbReference>
<evidence type="ECO:0000256" key="1">
    <source>
        <dbReference type="SAM" id="Coils"/>
    </source>
</evidence>
<feature type="coiled-coil region" evidence="1">
    <location>
        <begin position="42"/>
        <end position="69"/>
    </location>
</feature>
<evidence type="ECO:0000313" key="2">
    <source>
        <dbReference type="EMBL" id="MBE9666214.1"/>
    </source>
</evidence>
<dbReference type="RefSeq" id="WP_194105584.1">
    <property type="nucleotide sequence ID" value="NZ_JADFFM010000001.1"/>
</dbReference>
<proteinExistence type="predicted"/>
<dbReference type="EMBL" id="JADFFM010000001">
    <property type="protein sequence ID" value="MBE9666214.1"/>
    <property type="molecule type" value="Genomic_DNA"/>
</dbReference>
<reference evidence="2 3" key="1">
    <citation type="submission" date="2020-10" db="EMBL/GenBank/DDBJ databases">
        <title>Mucilaginibacter mali sp. nov., isolated from rhizosphere soil of apple orchard.</title>
        <authorList>
            <person name="Lee J.-S."/>
            <person name="Kim H.S."/>
            <person name="Kim J.-S."/>
        </authorList>
    </citation>
    <scope>NUCLEOTIDE SEQUENCE [LARGE SCALE GENOMIC DNA]</scope>
    <source>
        <strain evidence="2 3">KCTC 23157</strain>
    </source>
</reference>